<sequence>MSNIMPVFVDGLNAEGLIRVGNSRVHHKKSRTGCQRCRSRRVKCNEAKPICRNCERHGVCCIYDRYDPATESRTKSGPNTAIEPPQSLAEADEHPASTLPQQKSRDGDSSRLWNANCTDTQEQSPRHSPSEPSESRRRRMLELELMHFYITETGPSIAFDKNTSFDLFVKAIPRAALKSDSLLYSVYAIATLHQTKTTGGADPSIPSPTAVATARDLHQLYLQLVFQHHHQELAQLSRDNVDMVIMTANIIRLIAFVVLSERPLDPYLPPLEWLRITKSHAQIFRTAWDLVGDDSSTQTARLIRATPVVWDHDEREGTDKREGLQHLLLAGTSVDGCRENEPGQWDDGVRRAYESTLSYIGGIWHSVQKGDPLGPIGRRLMLFPVLVDQRFIELVGEAKPRALVIMAHYFALVVVLKPFWLVGNTGPREVRAIAAQVPADWQGMMALPLRLVNEGVAYSPAAAT</sequence>
<gene>
    <name evidence="4" type="ORF">K444DRAFT_663643</name>
</gene>
<name>A0A2J6T929_9HELO</name>
<reference evidence="4 5" key="1">
    <citation type="submission" date="2016-04" db="EMBL/GenBank/DDBJ databases">
        <title>A degradative enzymes factory behind the ericoid mycorrhizal symbiosis.</title>
        <authorList>
            <consortium name="DOE Joint Genome Institute"/>
            <person name="Martino E."/>
            <person name="Morin E."/>
            <person name="Grelet G."/>
            <person name="Kuo A."/>
            <person name="Kohler A."/>
            <person name="Daghino S."/>
            <person name="Barry K."/>
            <person name="Choi C."/>
            <person name="Cichocki N."/>
            <person name="Clum A."/>
            <person name="Copeland A."/>
            <person name="Hainaut M."/>
            <person name="Haridas S."/>
            <person name="Labutti K."/>
            <person name="Lindquist E."/>
            <person name="Lipzen A."/>
            <person name="Khouja H.-R."/>
            <person name="Murat C."/>
            <person name="Ohm R."/>
            <person name="Olson A."/>
            <person name="Spatafora J."/>
            <person name="Veneault-Fourrey C."/>
            <person name="Henrissat B."/>
            <person name="Grigoriev I."/>
            <person name="Martin F."/>
            <person name="Perotto S."/>
        </authorList>
    </citation>
    <scope>NUCLEOTIDE SEQUENCE [LARGE SCALE GENOMIC DNA]</scope>
    <source>
        <strain evidence="4 5">E</strain>
    </source>
</reference>
<feature type="domain" description="Zn(2)-C6 fungal-type" evidence="3">
    <location>
        <begin position="33"/>
        <end position="63"/>
    </location>
</feature>
<evidence type="ECO:0000256" key="1">
    <source>
        <dbReference type="ARBA" id="ARBA00023242"/>
    </source>
</evidence>
<feature type="compositionally biased region" description="Polar residues" evidence="2">
    <location>
        <begin position="111"/>
        <end position="120"/>
    </location>
</feature>
<dbReference type="Pfam" id="PF00172">
    <property type="entry name" value="Zn_clus"/>
    <property type="match status" value="1"/>
</dbReference>
<dbReference type="GeneID" id="36594927"/>
<accession>A0A2J6T929</accession>
<dbReference type="Proteomes" id="UP000235371">
    <property type="component" value="Unassembled WGS sequence"/>
</dbReference>
<dbReference type="GO" id="GO:0000981">
    <property type="term" value="F:DNA-binding transcription factor activity, RNA polymerase II-specific"/>
    <property type="evidence" value="ECO:0007669"/>
    <property type="project" value="InterPro"/>
</dbReference>
<feature type="compositionally biased region" description="Basic and acidic residues" evidence="2">
    <location>
        <begin position="124"/>
        <end position="136"/>
    </location>
</feature>
<keyword evidence="5" id="KW-1185">Reference proteome</keyword>
<dbReference type="SMART" id="SM00066">
    <property type="entry name" value="GAL4"/>
    <property type="match status" value="1"/>
</dbReference>
<evidence type="ECO:0000256" key="2">
    <source>
        <dbReference type="SAM" id="MobiDB-lite"/>
    </source>
</evidence>
<dbReference type="RefSeq" id="XP_024736444.1">
    <property type="nucleotide sequence ID" value="XM_024886850.1"/>
</dbReference>
<dbReference type="PROSITE" id="PS50048">
    <property type="entry name" value="ZN2_CY6_FUNGAL_2"/>
    <property type="match status" value="1"/>
</dbReference>
<keyword evidence="1" id="KW-0539">Nucleus</keyword>
<evidence type="ECO:0000313" key="4">
    <source>
        <dbReference type="EMBL" id="PMD59540.1"/>
    </source>
</evidence>
<dbReference type="PANTHER" id="PTHR47657">
    <property type="entry name" value="STEROL REGULATORY ELEMENT-BINDING PROTEIN ECM22"/>
    <property type="match status" value="1"/>
</dbReference>
<protein>
    <recommendedName>
        <fullName evidence="3">Zn(2)-C6 fungal-type domain-containing protein</fullName>
    </recommendedName>
</protein>
<dbReference type="CDD" id="cd00067">
    <property type="entry name" value="GAL4"/>
    <property type="match status" value="1"/>
</dbReference>
<dbReference type="Gene3D" id="4.10.240.10">
    <property type="entry name" value="Zn(2)-C6 fungal-type DNA-binding domain"/>
    <property type="match status" value="1"/>
</dbReference>
<dbReference type="GO" id="GO:0008270">
    <property type="term" value="F:zinc ion binding"/>
    <property type="evidence" value="ECO:0007669"/>
    <property type="project" value="InterPro"/>
</dbReference>
<dbReference type="PROSITE" id="PS00463">
    <property type="entry name" value="ZN2_CY6_FUNGAL_1"/>
    <property type="match status" value="1"/>
</dbReference>
<proteinExistence type="predicted"/>
<dbReference type="SUPFAM" id="SSF57701">
    <property type="entry name" value="Zn2/Cys6 DNA-binding domain"/>
    <property type="match status" value="1"/>
</dbReference>
<dbReference type="AlphaFoldDB" id="A0A2J6T929"/>
<dbReference type="InParanoid" id="A0A2J6T929"/>
<evidence type="ECO:0000259" key="3">
    <source>
        <dbReference type="PROSITE" id="PS50048"/>
    </source>
</evidence>
<dbReference type="PANTHER" id="PTHR47657:SF14">
    <property type="entry name" value="ZN(2)-C6 FUNGAL-TYPE DOMAIN-CONTAINING PROTEIN"/>
    <property type="match status" value="1"/>
</dbReference>
<dbReference type="InterPro" id="IPR052400">
    <property type="entry name" value="Zn2-C6_fungal_TF"/>
</dbReference>
<dbReference type="InterPro" id="IPR036864">
    <property type="entry name" value="Zn2-C6_fun-type_DNA-bd_sf"/>
</dbReference>
<dbReference type="EMBL" id="KZ613813">
    <property type="protein sequence ID" value="PMD59540.1"/>
    <property type="molecule type" value="Genomic_DNA"/>
</dbReference>
<dbReference type="OrthoDB" id="3546279at2759"/>
<organism evidence="4 5">
    <name type="scientific">Hyaloscypha bicolor E</name>
    <dbReference type="NCBI Taxonomy" id="1095630"/>
    <lineage>
        <taxon>Eukaryota</taxon>
        <taxon>Fungi</taxon>
        <taxon>Dikarya</taxon>
        <taxon>Ascomycota</taxon>
        <taxon>Pezizomycotina</taxon>
        <taxon>Leotiomycetes</taxon>
        <taxon>Helotiales</taxon>
        <taxon>Hyaloscyphaceae</taxon>
        <taxon>Hyaloscypha</taxon>
        <taxon>Hyaloscypha bicolor</taxon>
    </lineage>
</organism>
<dbReference type="InterPro" id="IPR001138">
    <property type="entry name" value="Zn2Cys6_DnaBD"/>
</dbReference>
<feature type="region of interest" description="Disordered" evidence="2">
    <location>
        <begin position="71"/>
        <end position="136"/>
    </location>
</feature>
<dbReference type="STRING" id="1095630.A0A2J6T929"/>
<evidence type="ECO:0000313" key="5">
    <source>
        <dbReference type="Proteomes" id="UP000235371"/>
    </source>
</evidence>